<evidence type="ECO:0000313" key="3">
    <source>
        <dbReference type="EMBL" id="ERL56504.1"/>
    </source>
</evidence>
<dbReference type="Proteomes" id="UP000016761">
    <property type="component" value="Unassembled WGS sequence"/>
</dbReference>
<dbReference type="AlphaFoldDB" id="U4TCN9"/>
<dbReference type="STRING" id="1354303.M917_0530"/>
<dbReference type="PATRIC" id="fig|1354303.4.peg.521"/>
<protein>
    <submittedName>
        <fullName evidence="3">Putative activity regulator of membrane protease YbbK</fullName>
    </submittedName>
</protein>
<dbReference type="EMBL" id="AUSW01000013">
    <property type="protein sequence ID" value="ERL56504.1"/>
    <property type="molecule type" value="Genomic_DNA"/>
</dbReference>
<keyword evidence="2" id="KW-0812">Transmembrane</keyword>
<name>U4TCN9_9GAMM</name>
<organism evidence="3 4">
    <name type="scientific">Psychrobacter aquaticus CMS 56</name>
    <dbReference type="NCBI Taxonomy" id="1354303"/>
    <lineage>
        <taxon>Bacteria</taxon>
        <taxon>Pseudomonadati</taxon>
        <taxon>Pseudomonadota</taxon>
        <taxon>Gammaproteobacteria</taxon>
        <taxon>Moraxellales</taxon>
        <taxon>Moraxellaceae</taxon>
        <taxon>Psychrobacter</taxon>
    </lineage>
</organism>
<keyword evidence="2" id="KW-1133">Transmembrane helix</keyword>
<feature type="region of interest" description="Disordered" evidence="1">
    <location>
        <begin position="175"/>
        <end position="204"/>
    </location>
</feature>
<dbReference type="OrthoDB" id="8536525at2"/>
<dbReference type="InterPro" id="IPR012340">
    <property type="entry name" value="NA-bd_OB-fold"/>
</dbReference>
<dbReference type="eggNOG" id="COG1585">
    <property type="taxonomic scope" value="Bacteria"/>
</dbReference>
<dbReference type="RefSeq" id="WP_021813195.1">
    <property type="nucleotide sequence ID" value="NZ_AUSW01000013.1"/>
</dbReference>
<dbReference type="GO" id="GO:0008233">
    <property type="term" value="F:peptidase activity"/>
    <property type="evidence" value="ECO:0007669"/>
    <property type="project" value="UniProtKB-KW"/>
</dbReference>
<keyword evidence="3" id="KW-0645">Protease</keyword>
<keyword evidence="2" id="KW-0472">Membrane</keyword>
<comment type="caution">
    <text evidence="3">The sequence shown here is derived from an EMBL/GenBank/DDBJ whole genome shotgun (WGS) entry which is preliminary data.</text>
</comment>
<dbReference type="GO" id="GO:0006508">
    <property type="term" value="P:proteolysis"/>
    <property type="evidence" value="ECO:0007669"/>
    <property type="project" value="UniProtKB-KW"/>
</dbReference>
<feature type="compositionally biased region" description="Basic and acidic residues" evidence="1">
    <location>
        <begin position="193"/>
        <end position="204"/>
    </location>
</feature>
<proteinExistence type="predicted"/>
<sequence>MIETIWMIEPWHWLVLGFSLMIAEIFIPTFASLWFGAAAVIVAALGWLLPIPLLFQVLIWLTLSVLFMFAWVKYIKPLSINRKKAAQSSNLVIGETGMIVVKPQKGIPGMVRFNVPIWGADEWPCRTAGVSVETGDRVVVIKVVGDELMVAPTQRLQAPKTIRPNITPTINSQMLASSQMSTKKSKANRLSLHKPDLKETGTSK</sequence>
<evidence type="ECO:0000256" key="2">
    <source>
        <dbReference type="SAM" id="Phobius"/>
    </source>
</evidence>
<gene>
    <name evidence="3" type="ORF">M917_0530</name>
</gene>
<evidence type="ECO:0000256" key="1">
    <source>
        <dbReference type="SAM" id="MobiDB-lite"/>
    </source>
</evidence>
<dbReference type="InterPro" id="IPR052165">
    <property type="entry name" value="Membrane_assoc_protease"/>
</dbReference>
<keyword evidence="3" id="KW-0378">Hydrolase</keyword>
<evidence type="ECO:0000313" key="4">
    <source>
        <dbReference type="Proteomes" id="UP000016761"/>
    </source>
</evidence>
<feature type="transmembrane region" description="Helical" evidence="2">
    <location>
        <begin position="51"/>
        <end position="74"/>
    </location>
</feature>
<dbReference type="PANTHER" id="PTHR33507">
    <property type="entry name" value="INNER MEMBRANE PROTEIN YBBJ"/>
    <property type="match status" value="1"/>
</dbReference>
<dbReference type="GO" id="GO:0005886">
    <property type="term" value="C:plasma membrane"/>
    <property type="evidence" value="ECO:0007669"/>
    <property type="project" value="TreeGrafter"/>
</dbReference>
<dbReference type="Gene3D" id="2.40.50.140">
    <property type="entry name" value="Nucleic acid-binding proteins"/>
    <property type="match status" value="1"/>
</dbReference>
<accession>U4TCN9</accession>
<keyword evidence="4" id="KW-1185">Reference proteome</keyword>
<reference evidence="3 4" key="1">
    <citation type="journal article" date="2013" name="Genome Announc.">
        <title>Draft Genome Sequence of Psychrobacter aquaticus Strain CMS 56T, Isolated from a Cyanobacterial Mat Sample Collected from Water Bodies in the McMurdo Dry Valley Region of Antarctica.</title>
        <authorList>
            <person name="Reddy G.S."/>
            <person name="Ara S."/>
            <person name="Singh A."/>
            <person name="Kumar Pinnaka A."/>
            <person name="Shivaji S."/>
        </authorList>
    </citation>
    <scope>NUCLEOTIDE SEQUENCE [LARGE SCALE GENOMIC DNA]</scope>
    <source>
        <strain evidence="3 4">CMS 56</strain>
    </source>
</reference>
<dbReference type="PANTHER" id="PTHR33507:SF3">
    <property type="entry name" value="INNER MEMBRANE PROTEIN YBBJ"/>
    <property type="match status" value="1"/>
</dbReference>
<feature type="transmembrane region" description="Helical" evidence="2">
    <location>
        <begin position="12"/>
        <end position="45"/>
    </location>
</feature>